<proteinExistence type="predicted"/>
<organism evidence="5 6">
    <name type="scientific">Fundicoccus ignavus</name>
    <dbReference type="NCBI Taxonomy" id="2664442"/>
    <lineage>
        <taxon>Bacteria</taxon>
        <taxon>Bacillati</taxon>
        <taxon>Bacillota</taxon>
        <taxon>Bacilli</taxon>
        <taxon>Lactobacillales</taxon>
        <taxon>Aerococcaceae</taxon>
        <taxon>Fundicoccus</taxon>
    </lineage>
</organism>
<protein>
    <submittedName>
        <fullName evidence="5">SH3 domain-containing protein</fullName>
    </submittedName>
</protein>
<dbReference type="InterPro" id="IPR003646">
    <property type="entry name" value="SH3-like_bac-type"/>
</dbReference>
<dbReference type="InterPro" id="IPR002508">
    <property type="entry name" value="MurNAc-LAA_cat"/>
</dbReference>
<dbReference type="GO" id="GO:0030288">
    <property type="term" value="C:outer membrane-bounded periplasmic space"/>
    <property type="evidence" value="ECO:0007669"/>
    <property type="project" value="TreeGrafter"/>
</dbReference>
<dbReference type="SUPFAM" id="SSF53187">
    <property type="entry name" value="Zn-dependent exopeptidases"/>
    <property type="match status" value="1"/>
</dbReference>
<dbReference type="SMART" id="SM00646">
    <property type="entry name" value="Ami_3"/>
    <property type="match status" value="1"/>
</dbReference>
<dbReference type="SMART" id="SM00287">
    <property type="entry name" value="SH3b"/>
    <property type="match status" value="2"/>
</dbReference>
<keyword evidence="1" id="KW-0378">Hydrolase</keyword>
<evidence type="ECO:0000256" key="3">
    <source>
        <dbReference type="SAM" id="Phobius"/>
    </source>
</evidence>
<sequence>MVKRKTSKLFQPRVFMFVIVIGMMILALLGIINLMTGKTISVNREQVIVRQAPDTTSEALVEIEAGTEVRMVEESDGWARVKVNKQITGWIPQWLLNRSDLVNDQDLGAQLLIETSVYSEKNETSEVLTSLAAGSYILVDEEAAGWLTVSIQMDEDQTSRTGYIPTRLVNLVTETLALTKINENKLADLSRYDAEAIAWARAEDDSVVIVKQNNEPVLEGENYYDDVLFYAEAGDEFSLVGDLATYANANYYLIEDEAGGRGYINSDRVQVSTYSIGRLDLPVATELSEAVIMLDPGHGGVDTGALSWDGESEEKVATLEIALAIKEQLEAEGATVLLTREADDYLELAERTEASNVSEVDLFISLHIDGSEDSYWSGTTTYYYHDSDKLFAESVNQELDTQTLENSGVIFGNFHVLRENTRPAILLELGYMSNYYDLELIFSEEYQTNIATAIKTGIENYFVEVSAIQTVNLDKSE</sequence>
<dbReference type="InterPro" id="IPR050695">
    <property type="entry name" value="N-acetylmuramoyl_amidase_3"/>
</dbReference>
<dbReference type="Proteomes" id="UP000430975">
    <property type="component" value="Unassembled WGS sequence"/>
</dbReference>
<dbReference type="Gene3D" id="3.40.630.40">
    <property type="entry name" value="Zn-dependent exopeptidases"/>
    <property type="match status" value="1"/>
</dbReference>
<dbReference type="GO" id="GO:0008745">
    <property type="term" value="F:N-acetylmuramoyl-L-alanine amidase activity"/>
    <property type="evidence" value="ECO:0007669"/>
    <property type="project" value="InterPro"/>
</dbReference>
<evidence type="ECO:0000256" key="1">
    <source>
        <dbReference type="ARBA" id="ARBA00022801"/>
    </source>
</evidence>
<name>A0A6I2GJ82_9LACT</name>
<dbReference type="PANTHER" id="PTHR30404:SF0">
    <property type="entry name" value="N-ACETYLMURAMOYL-L-ALANINE AMIDASE AMIC"/>
    <property type="match status" value="1"/>
</dbReference>
<dbReference type="RefSeq" id="WP_153863541.1">
    <property type="nucleotide sequence ID" value="NZ_WJQS01000005.1"/>
</dbReference>
<keyword evidence="3" id="KW-0472">Membrane</keyword>
<dbReference type="PANTHER" id="PTHR30404">
    <property type="entry name" value="N-ACETYLMURAMOYL-L-ALANINE AMIDASE"/>
    <property type="match status" value="1"/>
</dbReference>
<dbReference type="GO" id="GO:0071555">
    <property type="term" value="P:cell wall organization"/>
    <property type="evidence" value="ECO:0007669"/>
    <property type="project" value="UniProtKB-KW"/>
</dbReference>
<evidence type="ECO:0000313" key="5">
    <source>
        <dbReference type="EMBL" id="MRI85561.1"/>
    </source>
</evidence>
<reference evidence="5 6" key="1">
    <citation type="submission" date="2019-11" db="EMBL/GenBank/DDBJ databases">
        <title>Characterisation of Fundicoccus ignavus gen. nov. sp. nov., a novel genus of the family Aerococcaceae isolated from bulk tank milk.</title>
        <authorList>
            <person name="Siebert A."/>
            <person name="Huptas C."/>
            <person name="Wenning M."/>
            <person name="Scherer S."/>
            <person name="Doll E.V."/>
        </authorList>
    </citation>
    <scope>NUCLEOTIDE SEQUENCE [LARGE SCALE GENOMIC DNA]</scope>
    <source>
        <strain evidence="5 6">WS4759</strain>
    </source>
</reference>
<evidence type="ECO:0000313" key="6">
    <source>
        <dbReference type="Proteomes" id="UP000430975"/>
    </source>
</evidence>
<feature type="transmembrane region" description="Helical" evidence="3">
    <location>
        <begin position="12"/>
        <end position="35"/>
    </location>
</feature>
<evidence type="ECO:0000256" key="2">
    <source>
        <dbReference type="ARBA" id="ARBA00023316"/>
    </source>
</evidence>
<keyword evidence="3" id="KW-0812">Transmembrane</keyword>
<dbReference type="GO" id="GO:0009253">
    <property type="term" value="P:peptidoglycan catabolic process"/>
    <property type="evidence" value="ECO:0007669"/>
    <property type="project" value="InterPro"/>
</dbReference>
<accession>A0A6I2GJ82</accession>
<feature type="domain" description="SH3b" evidence="4">
    <location>
        <begin position="35"/>
        <end position="99"/>
    </location>
</feature>
<keyword evidence="6" id="KW-1185">Reference proteome</keyword>
<dbReference type="CDD" id="cd02696">
    <property type="entry name" value="MurNAc-LAA"/>
    <property type="match status" value="1"/>
</dbReference>
<dbReference type="Gene3D" id="2.30.30.40">
    <property type="entry name" value="SH3 Domains"/>
    <property type="match status" value="1"/>
</dbReference>
<dbReference type="AlphaFoldDB" id="A0A6I2GJ82"/>
<dbReference type="PROSITE" id="PS51781">
    <property type="entry name" value="SH3B"/>
    <property type="match status" value="1"/>
</dbReference>
<evidence type="ECO:0000259" key="4">
    <source>
        <dbReference type="PROSITE" id="PS51781"/>
    </source>
</evidence>
<dbReference type="Pfam" id="PF08239">
    <property type="entry name" value="SH3_3"/>
    <property type="match status" value="1"/>
</dbReference>
<keyword evidence="2" id="KW-0961">Cell wall biogenesis/degradation</keyword>
<keyword evidence="3" id="KW-1133">Transmembrane helix</keyword>
<gene>
    <name evidence="5" type="ORF">GIY09_06670</name>
</gene>
<comment type="caution">
    <text evidence="5">The sequence shown here is derived from an EMBL/GenBank/DDBJ whole genome shotgun (WGS) entry which is preliminary data.</text>
</comment>
<dbReference type="Pfam" id="PF01520">
    <property type="entry name" value="Amidase_3"/>
    <property type="match status" value="1"/>
</dbReference>
<dbReference type="EMBL" id="WJQS01000005">
    <property type="protein sequence ID" value="MRI85561.1"/>
    <property type="molecule type" value="Genomic_DNA"/>
</dbReference>